<evidence type="ECO:0000313" key="2">
    <source>
        <dbReference type="Proteomes" id="UP000486534"/>
    </source>
</evidence>
<name>A0A7X1PN39_9PSED</name>
<dbReference type="InterPro" id="IPR016024">
    <property type="entry name" value="ARM-type_fold"/>
</dbReference>
<dbReference type="Proteomes" id="UP000486534">
    <property type="component" value="Unassembled WGS sequence"/>
</dbReference>
<evidence type="ECO:0000313" key="1">
    <source>
        <dbReference type="EMBL" id="MQA55266.1"/>
    </source>
</evidence>
<dbReference type="SUPFAM" id="SSF48371">
    <property type="entry name" value="ARM repeat"/>
    <property type="match status" value="1"/>
</dbReference>
<dbReference type="AlphaFoldDB" id="A0A7X1PN39"/>
<dbReference type="EMBL" id="WHUV01000003">
    <property type="protein sequence ID" value="MQA55266.1"/>
    <property type="molecule type" value="Genomic_DNA"/>
</dbReference>
<reference evidence="1 2" key="1">
    <citation type="submission" date="2019-10" db="EMBL/GenBank/DDBJ databases">
        <title>Pseudomonas dajingensis sp. nov., isolated from the profound head ulcers of farmed Murray cod (Maccullochella peelii peelii).</title>
        <authorList>
            <person name="Liu Y."/>
        </authorList>
    </citation>
    <scope>NUCLEOTIDE SEQUENCE [LARGE SCALE GENOMIC DNA]</scope>
    <source>
        <strain evidence="1 2">MC042</strain>
    </source>
</reference>
<accession>A0A7X1PN39</accession>
<gene>
    <name evidence="1" type="ORF">GDH07_18280</name>
</gene>
<organism evidence="1 2">
    <name type="scientific">Pseudomonas piscis</name>
    <dbReference type="NCBI Taxonomy" id="2614538"/>
    <lineage>
        <taxon>Bacteria</taxon>
        <taxon>Pseudomonadati</taxon>
        <taxon>Pseudomonadota</taxon>
        <taxon>Gammaproteobacteria</taxon>
        <taxon>Pseudomonadales</taxon>
        <taxon>Pseudomonadaceae</taxon>
        <taxon>Pseudomonas</taxon>
    </lineage>
</organism>
<sequence length="143" mass="16383">MHTAVPEDMLEQLQRWIGDSEAANWNEYITEHVAKGVLQAFTAAQWQRLDALLLDQPEYWQQRCAVSLGELRGPQAIALLKRLLVQSPYLDVRIMAIYELDWAEVAIERRYALPVREVMARLPEDQVEPELHSLLAKAEAASC</sequence>
<protein>
    <submittedName>
        <fullName evidence="1">HEAT repeat domain-containing protein</fullName>
    </submittedName>
</protein>
<comment type="caution">
    <text evidence="1">The sequence shown here is derived from an EMBL/GenBank/DDBJ whole genome shotgun (WGS) entry which is preliminary data.</text>
</comment>
<dbReference type="RefSeq" id="WP_053131741.1">
    <property type="nucleotide sequence ID" value="NZ_JBLAVA010000003.1"/>
</dbReference>
<proteinExistence type="predicted"/>